<dbReference type="HOGENOM" id="CLU_1818306_0_0_1"/>
<dbReference type="EMBL" id="KQ971354">
    <property type="protein sequence ID" value="EFA07121.1"/>
    <property type="molecule type" value="Genomic_DNA"/>
</dbReference>
<keyword evidence="2" id="KW-1185">Reference proteome</keyword>
<sequence length="142" mass="16360">MTNRSFRNEIFALIECCRICADYNSVPVDLRAGLQITEYHALKVREFVARKYNTKGSQKSAFCVALAIICRYDGMISHFMNKPFRLFVLKGYPISLTRQVFSLLAALTKRLWYTTLDKIVKAKQRAGIVGYQIDYTLSVFIN</sequence>
<gene>
    <name evidence="1" type="primary">GLEAN_10112</name>
    <name evidence="1" type="ORF">TcasGA2_TC010112</name>
</gene>
<dbReference type="Proteomes" id="UP000007266">
    <property type="component" value="Linkage group 7"/>
</dbReference>
<proteinExistence type="predicted"/>
<dbReference type="AlphaFoldDB" id="D6WSL3"/>
<organism evidence="1 2">
    <name type="scientific">Tribolium castaneum</name>
    <name type="common">Red flour beetle</name>
    <dbReference type="NCBI Taxonomy" id="7070"/>
    <lineage>
        <taxon>Eukaryota</taxon>
        <taxon>Metazoa</taxon>
        <taxon>Ecdysozoa</taxon>
        <taxon>Arthropoda</taxon>
        <taxon>Hexapoda</taxon>
        <taxon>Insecta</taxon>
        <taxon>Pterygota</taxon>
        <taxon>Neoptera</taxon>
        <taxon>Endopterygota</taxon>
        <taxon>Coleoptera</taxon>
        <taxon>Polyphaga</taxon>
        <taxon>Cucujiformia</taxon>
        <taxon>Tenebrionidae</taxon>
        <taxon>Tenebrionidae incertae sedis</taxon>
        <taxon>Tribolium</taxon>
    </lineage>
</organism>
<evidence type="ECO:0000313" key="1">
    <source>
        <dbReference type="EMBL" id="EFA07121.1"/>
    </source>
</evidence>
<accession>D6WSL3</accession>
<protein>
    <submittedName>
        <fullName evidence="1">Uncharacterized protein</fullName>
    </submittedName>
</protein>
<dbReference type="InParanoid" id="D6WSL3"/>
<reference evidence="1 2" key="1">
    <citation type="journal article" date="2008" name="Nature">
        <title>The genome of the model beetle and pest Tribolium castaneum.</title>
        <authorList>
            <consortium name="Tribolium Genome Sequencing Consortium"/>
            <person name="Richards S."/>
            <person name="Gibbs R.A."/>
            <person name="Weinstock G.M."/>
            <person name="Brown S.J."/>
            <person name="Denell R."/>
            <person name="Beeman R.W."/>
            <person name="Gibbs R."/>
            <person name="Beeman R.W."/>
            <person name="Brown S.J."/>
            <person name="Bucher G."/>
            <person name="Friedrich M."/>
            <person name="Grimmelikhuijzen C.J."/>
            <person name="Klingler M."/>
            <person name="Lorenzen M."/>
            <person name="Richards S."/>
            <person name="Roth S."/>
            <person name="Schroder R."/>
            <person name="Tautz D."/>
            <person name="Zdobnov E.M."/>
            <person name="Muzny D."/>
            <person name="Gibbs R.A."/>
            <person name="Weinstock G.M."/>
            <person name="Attaway T."/>
            <person name="Bell S."/>
            <person name="Buhay C.J."/>
            <person name="Chandrabose M.N."/>
            <person name="Chavez D."/>
            <person name="Clerk-Blankenburg K.P."/>
            <person name="Cree A."/>
            <person name="Dao M."/>
            <person name="Davis C."/>
            <person name="Chacko J."/>
            <person name="Dinh H."/>
            <person name="Dugan-Rocha S."/>
            <person name="Fowler G."/>
            <person name="Garner T.T."/>
            <person name="Garnes J."/>
            <person name="Gnirke A."/>
            <person name="Hawes A."/>
            <person name="Hernandez J."/>
            <person name="Hines S."/>
            <person name="Holder M."/>
            <person name="Hume J."/>
            <person name="Jhangiani S.N."/>
            <person name="Joshi V."/>
            <person name="Khan Z.M."/>
            <person name="Jackson L."/>
            <person name="Kovar C."/>
            <person name="Kowis A."/>
            <person name="Lee S."/>
            <person name="Lewis L.R."/>
            <person name="Margolis J."/>
            <person name="Morgan M."/>
            <person name="Nazareth L.V."/>
            <person name="Nguyen N."/>
            <person name="Okwuonu G."/>
            <person name="Parker D."/>
            <person name="Richards S."/>
            <person name="Ruiz S.J."/>
            <person name="Santibanez J."/>
            <person name="Savard J."/>
            <person name="Scherer S.E."/>
            <person name="Schneider B."/>
            <person name="Sodergren E."/>
            <person name="Tautz D."/>
            <person name="Vattahil S."/>
            <person name="Villasana D."/>
            <person name="White C.S."/>
            <person name="Wright R."/>
            <person name="Park Y."/>
            <person name="Beeman R.W."/>
            <person name="Lord J."/>
            <person name="Oppert B."/>
            <person name="Lorenzen M."/>
            <person name="Brown S."/>
            <person name="Wang L."/>
            <person name="Savard J."/>
            <person name="Tautz D."/>
            <person name="Richards S."/>
            <person name="Weinstock G."/>
            <person name="Gibbs R.A."/>
            <person name="Liu Y."/>
            <person name="Worley K."/>
            <person name="Weinstock G."/>
            <person name="Elsik C.G."/>
            <person name="Reese J.T."/>
            <person name="Elhaik E."/>
            <person name="Landan G."/>
            <person name="Graur D."/>
            <person name="Arensburger P."/>
            <person name="Atkinson P."/>
            <person name="Beeman R.W."/>
            <person name="Beidler J."/>
            <person name="Brown S.J."/>
            <person name="Demuth J.P."/>
            <person name="Drury D.W."/>
            <person name="Du Y.Z."/>
            <person name="Fujiwara H."/>
            <person name="Lorenzen M."/>
            <person name="Maselli V."/>
            <person name="Osanai M."/>
            <person name="Park Y."/>
            <person name="Robertson H.M."/>
            <person name="Tu Z."/>
            <person name="Wang J.J."/>
            <person name="Wang S."/>
            <person name="Richards S."/>
            <person name="Song H."/>
            <person name="Zhang L."/>
            <person name="Sodergren E."/>
            <person name="Werner D."/>
            <person name="Stanke M."/>
            <person name="Morgenstern B."/>
            <person name="Solovyev V."/>
            <person name="Kosarev P."/>
            <person name="Brown G."/>
            <person name="Chen H.C."/>
            <person name="Ermolaeva O."/>
            <person name="Hlavina W."/>
            <person name="Kapustin Y."/>
            <person name="Kiryutin B."/>
            <person name="Kitts P."/>
            <person name="Maglott D."/>
            <person name="Pruitt K."/>
            <person name="Sapojnikov V."/>
            <person name="Souvorov A."/>
            <person name="Mackey A.J."/>
            <person name="Waterhouse R.M."/>
            <person name="Wyder S."/>
            <person name="Zdobnov E.M."/>
            <person name="Zdobnov E.M."/>
            <person name="Wyder S."/>
            <person name="Kriventseva E.V."/>
            <person name="Kadowaki T."/>
            <person name="Bork P."/>
            <person name="Aranda M."/>
            <person name="Bao R."/>
            <person name="Beermann A."/>
            <person name="Berns N."/>
            <person name="Bolognesi R."/>
            <person name="Bonneton F."/>
            <person name="Bopp D."/>
            <person name="Brown S.J."/>
            <person name="Bucher G."/>
            <person name="Butts T."/>
            <person name="Chaumot A."/>
            <person name="Denell R.E."/>
            <person name="Ferrier D.E."/>
            <person name="Friedrich M."/>
            <person name="Gordon C.M."/>
            <person name="Jindra M."/>
            <person name="Klingler M."/>
            <person name="Lan Q."/>
            <person name="Lattorff H.M."/>
            <person name="Laudet V."/>
            <person name="von Levetsow C."/>
            <person name="Liu Z."/>
            <person name="Lutz R."/>
            <person name="Lynch J.A."/>
            <person name="da Fonseca R.N."/>
            <person name="Posnien N."/>
            <person name="Reuter R."/>
            <person name="Roth S."/>
            <person name="Savard J."/>
            <person name="Schinko J.B."/>
            <person name="Schmitt C."/>
            <person name="Schoppmeier M."/>
            <person name="Schroder R."/>
            <person name="Shippy T.D."/>
            <person name="Simonnet F."/>
            <person name="Marques-Souza H."/>
            <person name="Tautz D."/>
            <person name="Tomoyasu Y."/>
            <person name="Trauner J."/>
            <person name="Van der Zee M."/>
            <person name="Vervoort M."/>
            <person name="Wittkopp N."/>
            <person name="Wimmer E.A."/>
            <person name="Yang X."/>
            <person name="Jones A.K."/>
            <person name="Sattelle D.B."/>
            <person name="Ebert P.R."/>
            <person name="Nelson D."/>
            <person name="Scott J.G."/>
            <person name="Beeman R.W."/>
            <person name="Muthukrishnan S."/>
            <person name="Kramer K.J."/>
            <person name="Arakane Y."/>
            <person name="Beeman R.W."/>
            <person name="Zhu Q."/>
            <person name="Hogenkamp D."/>
            <person name="Dixit R."/>
            <person name="Oppert B."/>
            <person name="Jiang H."/>
            <person name="Zou Z."/>
            <person name="Marshall J."/>
            <person name="Elpidina E."/>
            <person name="Vinokurov K."/>
            <person name="Oppert C."/>
            <person name="Zou Z."/>
            <person name="Evans J."/>
            <person name="Lu Z."/>
            <person name="Zhao P."/>
            <person name="Sumathipala N."/>
            <person name="Altincicek B."/>
            <person name="Vilcinskas A."/>
            <person name="Williams M."/>
            <person name="Hultmark D."/>
            <person name="Hetru C."/>
            <person name="Jiang H."/>
            <person name="Grimmelikhuijzen C.J."/>
            <person name="Hauser F."/>
            <person name="Cazzamali G."/>
            <person name="Williamson M."/>
            <person name="Park Y."/>
            <person name="Li B."/>
            <person name="Tanaka Y."/>
            <person name="Predel R."/>
            <person name="Neupert S."/>
            <person name="Schachtner J."/>
            <person name="Verleyen P."/>
            <person name="Raible F."/>
            <person name="Bork P."/>
            <person name="Friedrich M."/>
            <person name="Walden K.K."/>
            <person name="Robertson H.M."/>
            <person name="Angeli S."/>
            <person name="Foret S."/>
            <person name="Bucher G."/>
            <person name="Schuetz S."/>
            <person name="Maleszka R."/>
            <person name="Wimmer E.A."/>
            <person name="Beeman R.W."/>
            <person name="Lorenzen M."/>
            <person name="Tomoyasu Y."/>
            <person name="Miller S.C."/>
            <person name="Grossmann D."/>
            <person name="Bucher G."/>
        </authorList>
    </citation>
    <scope>NUCLEOTIDE SEQUENCE [LARGE SCALE GENOMIC DNA]</scope>
    <source>
        <strain evidence="1 2">Georgia GA2</strain>
    </source>
</reference>
<name>D6WSL3_TRICA</name>
<evidence type="ECO:0000313" key="2">
    <source>
        <dbReference type="Proteomes" id="UP000007266"/>
    </source>
</evidence>
<reference evidence="1 2" key="2">
    <citation type="journal article" date="2010" name="Nucleic Acids Res.">
        <title>BeetleBase in 2010: revisions to provide comprehensive genomic information for Tribolium castaneum.</title>
        <authorList>
            <person name="Kim H.S."/>
            <person name="Murphy T."/>
            <person name="Xia J."/>
            <person name="Caragea D."/>
            <person name="Park Y."/>
            <person name="Beeman R.W."/>
            <person name="Lorenzen M.D."/>
            <person name="Butcher S."/>
            <person name="Manak J.R."/>
            <person name="Brown S.J."/>
        </authorList>
    </citation>
    <scope>GENOME REANNOTATION</scope>
    <source>
        <strain evidence="1 2">Georgia GA2</strain>
    </source>
</reference>